<feature type="transmembrane region" description="Helical" evidence="14">
    <location>
        <begin position="168"/>
        <end position="190"/>
    </location>
</feature>
<proteinExistence type="predicted"/>
<dbReference type="PROSITE" id="PS50109">
    <property type="entry name" value="HIS_KIN"/>
    <property type="match status" value="1"/>
</dbReference>
<dbReference type="Gene3D" id="1.10.287.130">
    <property type="match status" value="1"/>
</dbReference>
<dbReference type="SMART" id="SM00304">
    <property type="entry name" value="HAMP"/>
    <property type="match status" value="1"/>
</dbReference>
<evidence type="ECO:0000256" key="5">
    <source>
        <dbReference type="ARBA" id="ARBA00022553"/>
    </source>
</evidence>
<feature type="domain" description="HAMP" evidence="16">
    <location>
        <begin position="192"/>
        <end position="244"/>
    </location>
</feature>
<dbReference type="InterPro" id="IPR036890">
    <property type="entry name" value="HATPase_C_sf"/>
</dbReference>
<evidence type="ECO:0000313" key="18">
    <source>
        <dbReference type="Proteomes" id="UP000290106"/>
    </source>
</evidence>
<dbReference type="Pfam" id="PF00672">
    <property type="entry name" value="HAMP"/>
    <property type="match status" value="1"/>
</dbReference>
<evidence type="ECO:0000256" key="7">
    <source>
        <dbReference type="ARBA" id="ARBA00022692"/>
    </source>
</evidence>
<dbReference type="GO" id="GO:0000155">
    <property type="term" value="F:phosphorelay sensor kinase activity"/>
    <property type="evidence" value="ECO:0007669"/>
    <property type="project" value="InterPro"/>
</dbReference>
<dbReference type="InterPro" id="IPR003661">
    <property type="entry name" value="HisK_dim/P_dom"/>
</dbReference>
<dbReference type="Gene3D" id="6.10.340.10">
    <property type="match status" value="1"/>
</dbReference>
<dbReference type="CDD" id="cd00075">
    <property type="entry name" value="HATPase"/>
    <property type="match status" value="1"/>
</dbReference>
<keyword evidence="11 14" id="KW-1133">Transmembrane helix</keyword>
<keyword evidence="8" id="KW-0547">Nucleotide-binding</keyword>
<name>A0A4Q1RJU1_9FIRM</name>
<dbReference type="CDD" id="cd00082">
    <property type="entry name" value="HisKA"/>
    <property type="match status" value="1"/>
</dbReference>
<evidence type="ECO:0000256" key="3">
    <source>
        <dbReference type="ARBA" id="ARBA00012438"/>
    </source>
</evidence>
<keyword evidence="7 14" id="KW-0812">Transmembrane</keyword>
<evidence type="ECO:0000256" key="13">
    <source>
        <dbReference type="ARBA" id="ARBA00023136"/>
    </source>
</evidence>
<keyword evidence="12" id="KW-0902">Two-component regulatory system</keyword>
<keyword evidence="13 14" id="KW-0472">Membrane</keyword>
<protein>
    <recommendedName>
        <fullName evidence="3">histidine kinase</fullName>
        <ecNumber evidence="3">2.7.13.3</ecNumber>
    </recommendedName>
</protein>
<evidence type="ECO:0000313" key="17">
    <source>
        <dbReference type="EMBL" id="RXS76010.1"/>
    </source>
</evidence>
<dbReference type="Proteomes" id="UP000290106">
    <property type="component" value="Unassembled WGS sequence"/>
</dbReference>
<dbReference type="InterPro" id="IPR050398">
    <property type="entry name" value="HssS/ArlS-like"/>
</dbReference>
<organism evidence="17 18">
    <name type="scientific">Blautia faecicola</name>
    <dbReference type="NCBI Taxonomy" id="2509240"/>
    <lineage>
        <taxon>Bacteria</taxon>
        <taxon>Bacillati</taxon>
        <taxon>Bacillota</taxon>
        <taxon>Clostridia</taxon>
        <taxon>Lachnospirales</taxon>
        <taxon>Lachnospiraceae</taxon>
        <taxon>Blautia</taxon>
    </lineage>
</organism>
<dbReference type="PANTHER" id="PTHR45528:SF1">
    <property type="entry name" value="SENSOR HISTIDINE KINASE CPXA"/>
    <property type="match status" value="1"/>
</dbReference>
<feature type="transmembrane region" description="Helical" evidence="14">
    <location>
        <begin position="12"/>
        <end position="32"/>
    </location>
</feature>
<keyword evidence="5" id="KW-0597">Phosphoprotein</keyword>
<keyword evidence="9 17" id="KW-0418">Kinase</keyword>
<dbReference type="GO" id="GO:0005886">
    <property type="term" value="C:plasma membrane"/>
    <property type="evidence" value="ECO:0007669"/>
    <property type="project" value="UniProtKB-SubCell"/>
</dbReference>
<dbReference type="SUPFAM" id="SSF158472">
    <property type="entry name" value="HAMP domain-like"/>
    <property type="match status" value="1"/>
</dbReference>
<dbReference type="Pfam" id="PF00512">
    <property type="entry name" value="HisKA"/>
    <property type="match status" value="1"/>
</dbReference>
<dbReference type="PANTHER" id="PTHR45528">
    <property type="entry name" value="SENSOR HISTIDINE KINASE CPXA"/>
    <property type="match status" value="1"/>
</dbReference>
<dbReference type="PRINTS" id="PR00344">
    <property type="entry name" value="BCTRLSENSOR"/>
</dbReference>
<dbReference type="SUPFAM" id="SSF55874">
    <property type="entry name" value="ATPase domain of HSP90 chaperone/DNA topoisomerase II/histidine kinase"/>
    <property type="match status" value="1"/>
</dbReference>
<evidence type="ECO:0000256" key="12">
    <source>
        <dbReference type="ARBA" id="ARBA00023012"/>
    </source>
</evidence>
<evidence type="ECO:0000256" key="10">
    <source>
        <dbReference type="ARBA" id="ARBA00022840"/>
    </source>
</evidence>
<dbReference type="InterPro" id="IPR003660">
    <property type="entry name" value="HAMP_dom"/>
</dbReference>
<comment type="caution">
    <text evidence="17">The sequence shown here is derived from an EMBL/GenBank/DDBJ whole genome shotgun (WGS) entry which is preliminary data.</text>
</comment>
<dbReference type="Pfam" id="PF02518">
    <property type="entry name" value="HATPase_c"/>
    <property type="match status" value="1"/>
</dbReference>
<gene>
    <name evidence="17" type="ORF">ETP43_12885</name>
</gene>
<dbReference type="SUPFAM" id="SSF47384">
    <property type="entry name" value="Homodimeric domain of signal transducing histidine kinase"/>
    <property type="match status" value="1"/>
</dbReference>
<keyword evidence="10" id="KW-0067">ATP-binding</keyword>
<keyword evidence="4" id="KW-1003">Cell membrane</keyword>
<dbReference type="InterPro" id="IPR005467">
    <property type="entry name" value="His_kinase_dom"/>
</dbReference>
<dbReference type="PROSITE" id="PS50885">
    <property type="entry name" value="HAMP"/>
    <property type="match status" value="1"/>
</dbReference>
<evidence type="ECO:0000256" key="9">
    <source>
        <dbReference type="ARBA" id="ARBA00022777"/>
    </source>
</evidence>
<comment type="catalytic activity">
    <reaction evidence="1">
        <text>ATP + protein L-histidine = ADP + protein N-phospho-L-histidine.</text>
        <dbReference type="EC" id="2.7.13.3"/>
    </reaction>
</comment>
<dbReference type="EMBL" id="SDKC01000001">
    <property type="protein sequence ID" value="RXS76010.1"/>
    <property type="molecule type" value="Genomic_DNA"/>
</dbReference>
<dbReference type="RefSeq" id="WP_129258504.1">
    <property type="nucleotide sequence ID" value="NZ_SDKC01000001.1"/>
</dbReference>
<evidence type="ECO:0000256" key="8">
    <source>
        <dbReference type="ARBA" id="ARBA00022741"/>
    </source>
</evidence>
<reference evidence="17 18" key="1">
    <citation type="submission" date="2019-01" db="EMBL/GenBank/DDBJ databases">
        <title>Blautia sp. nov. KGMB01111 isolated human feces.</title>
        <authorList>
            <person name="Park J.-E."/>
            <person name="Kim J.-S."/>
            <person name="Park S.-H."/>
        </authorList>
    </citation>
    <scope>NUCLEOTIDE SEQUENCE [LARGE SCALE GENOMIC DNA]</scope>
    <source>
        <strain evidence="17 18">KGMB01111</strain>
    </source>
</reference>
<dbReference type="CDD" id="cd06225">
    <property type="entry name" value="HAMP"/>
    <property type="match status" value="1"/>
</dbReference>
<sequence>MKRTLYSKFIMAYILLGVLGTVLIATLGSSLIQNHILEDTGAALYKEAISLASYQANTDYSDSEAVEAAYNQLKTLSAFQDSRILILNPSGQPLIDTSKAYSSEAQKAIKNFDPAIMGSDSYITGTFHGYFKEDMVSTLVPITKNLSTKGYVSIHLPMTVIIDQKESVLGPVYIVFAILLLCSLLILALFSHSVYQPLKKITAGANEYAAGNLDYNIPVTTNDEMGYLADTLNYMSGELSKSGEYQHKFVANVSHDFRSPLTSIKGFVEAIMDGTIQPEMQDRYLKIVVDETERLEKLTQSLLTLDKLDSKGRPLHMKDFDINRTIKNTVATFEAICRKKMITIELHLESETLMVHADMEQIQQVLYNLIDNAIKFSSDNSIIKAETSERHGTVFVSVKDSGMGIPKEKQHKIWDRFYKIDSSRGKDRKGTGLGLSIVREIIAAHNQNINVISTEGVGTEFIFTLEKSKGTG</sequence>
<keyword evidence="6" id="KW-0808">Transferase</keyword>
<evidence type="ECO:0000256" key="6">
    <source>
        <dbReference type="ARBA" id="ARBA00022679"/>
    </source>
</evidence>
<dbReference type="EC" id="2.7.13.3" evidence="3"/>
<feature type="domain" description="Histidine kinase" evidence="15">
    <location>
        <begin position="252"/>
        <end position="469"/>
    </location>
</feature>
<dbReference type="FunFam" id="1.10.287.130:FF:000001">
    <property type="entry name" value="Two-component sensor histidine kinase"/>
    <property type="match status" value="1"/>
</dbReference>
<evidence type="ECO:0000256" key="1">
    <source>
        <dbReference type="ARBA" id="ARBA00000085"/>
    </source>
</evidence>
<keyword evidence="18" id="KW-1185">Reference proteome</keyword>
<dbReference type="FunFam" id="3.30.565.10:FF:000006">
    <property type="entry name" value="Sensor histidine kinase WalK"/>
    <property type="match status" value="1"/>
</dbReference>
<dbReference type="InterPro" id="IPR003594">
    <property type="entry name" value="HATPase_dom"/>
</dbReference>
<dbReference type="AlphaFoldDB" id="A0A4Q1RJU1"/>
<evidence type="ECO:0000256" key="14">
    <source>
        <dbReference type="SAM" id="Phobius"/>
    </source>
</evidence>
<comment type="subcellular location">
    <subcellularLocation>
        <location evidence="2">Cell membrane</location>
        <topology evidence="2">Multi-pass membrane protein</topology>
    </subcellularLocation>
</comment>
<dbReference type="OrthoDB" id="9813151at2"/>
<evidence type="ECO:0000256" key="2">
    <source>
        <dbReference type="ARBA" id="ARBA00004651"/>
    </source>
</evidence>
<dbReference type="SMART" id="SM00387">
    <property type="entry name" value="HATPase_c"/>
    <property type="match status" value="1"/>
</dbReference>
<evidence type="ECO:0000259" key="15">
    <source>
        <dbReference type="PROSITE" id="PS50109"/>
    </source>
</evidence>
<evidence type="ECO:0000256" key="4">
    <source>
        <dbReference type="ARBA" id="ARBA00022475"/>
    </source>
</evidence>
<dbReference type="SMART" id="SM00388">
    <property type="entry name" value="HisKA"/>
    <property type="match status" value="1"/>
</dbReference>
<dbReference type="Gene3D" id="3.30.565.10">
    <property type="entry name" value="Histidine kinase-like ATPase, C-terminal domain"/>
    <property type="match status" value="1"/>
</dbReference>
<evidence type="ECO:0000259" key="16">
    <source>
        <dbReference type="PROSITE" id="PS50885"/>
    </source>
</evidence>
<accession>A0A4Q1RJU1</accession>
<dbReference type="GO" id="GO:0005524">
    <property type="term" value="F:ATP binding"/>
    <property type="evidence" value="ECO:0007669"/>
    <property type="project" value="UniProtKB-KW"/>
</dbReference>
<dbReference type="InterPro" id="IPR004358">
    <property type="entry name" value="Sig_transdc_His_kin-like_C"/>
</dbReference>
<evidence type="ECO:0000256" key="11">
    <source>
        <dbReference type="ARBA" id="ARBA00022989"/>
    </source>
</evidence>
<dbReference type="InterPro" id="IPR036097">
    <property type="entry name" value="HisK_dim/P_sf"/>
</dbReference>